<accession>A0A433UCL6</accession>
<feature type="coiled-coil region" evidence="1">
    <location>
        <begin position="126"/>
        <end position="153"/>
    </location>
</feature>
<gene>
    <name evidence="3" type="ORF">EGW08_000653</name>
</gene>
<feature type="compositionally biased region" description="Low complexity" evidence="2">
    <location>
        <begin position="169"/>
        <end position="180"/>
    </location>
</feature>
<evidence type="ECO:0000313" key="3">
    <source>
        <dbReference type="EMBL" id="RUS91538.1"/>
    </source>
</evidence>
<dbReference type="AlphaFoldDB" id="A0A433UCL6"/>
<feature type="region of interest" description="Disordered" evidence="2">
    <location>
        <begin position="169"/>
        <end position="195"/>
    </location>
</feature>
<comment type="caution">
    <text evidence="3">The sequence shown here is derived from an EMBL/GenBank/DDBJ whole genome shotgun (WGS) entry which is preliminary data.</text>
</comment>
<keyword evidence="4" id="KW-1185">Reference proteome</keyword>
<protein>
    <submittedName>
        <fullName evidence="3">Uncharacterized protein</fullName>
    </submittedName>
</protein>
<evidence type="ECO:0000256" key="1">
    <source>
        <dbReference type="SAM" id="Coils"/>
    </source>
</evidence>
<sequence>MQSMQLMKEVKEFSEKYGLSSKTRAKRLKGARSNLRRVTGKVEALQNEIDEKKAKISEINELLSKREALVAQSEELTQVESDVQRNIRDEDALIRQLHRENLSLQVEPDSGEEFSKVNEDLRQYTTDNLESRAEELHAQLSDITEKLRRQEGQTLRLQYRRWQRQRQFQQVESQQQQQQQGSKLSSDGDVHNDSLLNKKADDQTTLAKHHTDRPGFGNFVGVQDATFQLCGTDGIDTSCSMGIQRMLKNVATGRQPTVQVNQGSLDKECIFIDIQEGKRENAHAENYGGSFCESRSDAEEINMCIEQEGKGDLSVNLSHQGGDVNDDDEREQDGFNIIFSQDDILCPSASTVSETTTRSNKESLEETSQNTIFISSPNCLDQN</sequence>
<dbReference type="EMBL" id="RQTK01000009">
    <property type="protein sequence ID" value="RUS91538.1"/>
    <property type="molecule type" value="Genomic_DNA"/>
</dbReference>
<feature type="coiled-coil region" evidence="1">
    <location>
        <begin position="28"/>
        <end position="79"/>
    </location>
</feature>
<dbReference type="Proteomes" id="UP000271974">
    <property type="component" value="Unassembled WGS sequence"/>
</dbReference>
<proteinExistence type="predicted"/>
<name>A0A433UCL6_ELYCH</name>
<keyword evidence="1" id="KW-0175">Coiled coil</keyword>
<evidence type="ECO:0000313" key="4">
    <source>
        <dbReference type="Proteomes" id="UP000271974"/>
    </source>
</evidence>
<dbReference type="OrthoDB" id="6159692at2759"/>
<evidence type="ECO:0000256" key="2">
    <source>
        <dbReference type="SAM" id="MobiDB-lite"/>
    </source>
</evidence>
<organism evidence="3 4">
    <name type="scientific">Elysia chlorotica</name>
    <name type="common">Eastern emerald elysia</name>
    <name type="synonym">Sea slug</name>
    <dbReference type="NCBI Taxonomy" id="188477"/>
    <lineage>
        <taxon>Eukaryota</taxon>
        <taxon>Metazoa</taxon>
        <taxon>Spiralia</taxon>
        <taxon>Lophotrochozoa</taxon>
        <taxon>Mollusca</taxon>
        <taxon>Gastropoda</taxon>
        <taxon>Heterobranchia</taxon>
        <taxon>Euthyneura</taxon>
        <taxon>Panpulmonata</taxon>
        <taxon>Sacoglossa</taxon>
        <taxon>Placobranchoidea</taxon>
        <taxon>Plakobranchidae</taxon>
        <taxon>Elysia</taxon>
    </lineage>
</organism>
<feature type="compositionally biased region" description="Basic and acidic residues" evidence="2">
    <location>
        <begin position="186"/>
        <end position="195"/>
    </location>
</feature>
<reference evidence="3 4" key="1">
    <citation type="submission" date="2019-01" db="EMBL/GenBank/DDBJ databases">
        <title>A draft genome assembly of the solar-powered sea slug Elysia chlorotica.</title>
        <authorList>
            <person name="Cai H."/>
            <person name="Li Q."/>
            <person name="Fang X."/>
            <person name="Li J."/>
            <person name="Curtis N.E."/>
            <person name="Altenburger A."/>
            <person name="Shibata T."/>
            <person name="Feng M."/>
            <person name="Maeda T."/>
            <person name="Schwartz J.A."/>
            <person name="Shigenobu S."/>
            <person name="Lundholm N."/>
            <person name="Nishiyama T."/>
            <person name="Yang H."/>
            <person name="Hasebe M."/>
            <person name="Li S."/>
            <person name="Pierce S.K."/>
            <person name="Wang J."/>
        </authorList>
    </citation>
    <scope>NUCLEOTIDE SEQUENCE [LARGE SCALE GENOMIC DNA]</scope>
    <source>
        <strain evidence="3">EC2010</strain>
        <tissue evidence="3">Whole organism of an adult</tissue>
    </source>
</reference>